<dbReference type="CDD" id="cd02440">
    <property type="entry name" value="AdoMet_MTases"/>
    <property type="match status" value="1"/>
</dbReference>
<dbReference type="PANTHER" id="PTHR43591:SF10">
    <property type="entry name" value="ABC TRANSMEMBRANE TYPE-1 DOMAIN-CONTAINING PROTEIN-RELATED"/>
    <property type="match status" value="1"/>
</dbReference>
<organism evidence="1 2">
    <name type="scientific">Emergomyces africanus</name>
    <dbReference type="NCBI Taxonomy" id="1955775"/>
    <lineage>
        <taxon>Eukaryota</taxon>
        <taxon>Fungi</taxon>
        <taxon>Dikarya</taxon>
        <taxon>Ascomycota</taxon>
        <taxon>Pezizomycotina</taxon>
        <taxon>Eurotiomycetes</taxon>
        <taxon>Eurotiomycetidae</taxon>
        <taxon>Onygenales</taxon>
        <taxon>Ajellomycetaceae</taxon>
        <taxon>Emergomyces</taxon>
    </lineage>
</organism>
<dbReference type="PANTHER" id="PTHR43591">
    <property type="entry name" value="METHYLTRANSFERASE"/>
    <property type="match status" value="1"/>
</dbReference>
<proteinExistence type="predicted"/>
<dbReference type="InterPro" id="IPR029063">
    <property type="entry name" value="SAM-dependent_MTases_sf"/>
</dbReference>
<dbReference type="GO" id="GO:0008168">
    <property type="term" value="F:methyltransferase activity"/>
    <property type="evidence" value="ECO:0007669"/>
    <property type="project" value="TreeGrafter"/>
</dbReference>
<dbReference type="AlphaFoldDB" id="A0A1B7NM93"/>
<evidence type="ECO:0000313" key="1">
    <source>
        <dbReference type="EMBL" id="OAX77737.1"/>
    </source>
</evidence>
<reference evidence="1 2" key="1">
    <citation type="submission" date="2015-07" db="EMBL/GenBank/DDBJ databases">
        <title>Emmonsia species relationships and genome sequence.</title>
        <authorList>
            <person name="Cuomo C.A."/>
            <person name="Schwartz I.S."/>
            <person name="Kenyon C."/>
            <person name="de Hoog G.S."/>
            <person name="Govender N.P."/>
            <person name="Botha A."/>
            <person name="Moreno L."/>
            <person name="de Vries M."/>
            <person name="Munoz J.F."/>
            <person name="Stielow J.B."/>
        </authorList>
    </citation>
    <scope>NUCLEOTIDE SEQUENCE [LARGE SCALE GENOMIC DNA]</scope>
    <source>
        <strain evidence="1 2">CBS 136260</strain>
    </source>
</reference>
<name>A0A1B7NM93_9EURO</name>
<keyword evidence="2" id="KW-1185">Reference proteome</keyword>
<dbReference type="SUPFAM" id="SSF53335">
    <property type="entry name" value="S-adenosyl-L-methionine-dependent methyltransferases"/>
    <property type="match status" value="1"/>
</dbReference>
<sequence length="377" mass="42323">MAETTSPAAVPVEQENIAIDPTIDDSDSTYGDELSAYTASVTSSVTDYQRFVGPQCYPTSGLPFKVTVLTWTKGKRYELDEGAYARNSIIAYNCALAGRRYHAYKEGRYLLPNDEQENERLDMHHALIRVTLKDQLFLAPIGDSPGRVLDICTGTGIWAIEFADLFPSAEVIGNDLSPIQPKLVPPNLKFIIDDVEDEWGYENDPFDFIHARYLAGGVKNLPRLMEQTFACLKPGGWAEFQDWDTMVHSADGTSKGSSIENYMVNTLRAFEKAGYVTRPGIFLEQWMKDAGFVKVQVHKLIVPLGTWAKDRHYKILGAYNLLQFEESLEASAVAALTRIENWSKAEVDILIAKSKQDARNPKIHSEYHLYAHPSETE</sequence>
<accession>A0A1B7NM93</accession>
<evidence type="ECO:0000313" key="2">
    <source>
        <dbReference type="Proteomes" id="UP000091918"/>
    </source>
</evidence>
<gene>
    <name evidence="1" type="ORF">ACJ72_07961</name>
</gene>
<dbReference type="OrthoDB" id="2013972at2759"/>
<dbReference type="Pfam" id="PF13489">
    <property type="entry name" value="Methyltransf_23"/>
    <property type="match status" value="1"/>
</dbReference>
<evidence type="ECO:0008006" key="3">
    <source>
        <dbReference type="Google" id="ProtNLM"/>
    </source>
</evidence>
<dbReference type="Gene3D" id="3.40.50.150">
    <property type="entry name" value="Vaccinia Virus protein VP39"/>
    <property type="match status" value="1"/>
</dbReference>
<dbReference type="STRING" id="1658172.A0A1B7NM93"/>
<comment type="caution">
    <text evidence="1">The sequence shown here is derived from an EMBL/GenBank/DDBJ whole genome shotgun (WGS) entry which is preliminary data.</text>
</comment>
<protein>
    <recommendedName>
        <fullName evidence="3">Methyltransferase domain-containing protein</fullName>
    </recommendedName>
</protein>
<dbReference type="EMBL" id="LGUA01002119">
    <property type="protein sequence ID" value="OAX77737.1"/>
    <property type="molecule type" value="Genomic_DNA"/>
</dbReference>
<dbReference type="Proteomes" id="UP000091918">
    <property type="component" value="Unassembled WGS sequence"/>
</dbReference>